<comment type="caution">
    <text evidence="3">The sequence shown here is derived from an EMBL/GenBank/DDBJ whole genome shotgun (WGS) entry which is preliminary data.</text>
</comment>
<accession>A0A917Q307</accession>
<name>A0A917Q307_9BACI</name>
<dbReference type="RefSeq" id="WP_229671948.1">
    <property type="nucleotide sequence ID" value="NZ_BMNQ01000103.1"/>
</dbReference>
<keyword evidence="4" id="KW-1185">Reference proteome</keyword>
<feature type="region of interest" description="Disordered" evidence="1">
    <location>
        <begin position="41"/>
        <end position="170"/>
    </location>
</feature>
<gene>
    <name evidence="3" type="ORF">GCM10007063_34770</name>
</gene>
<feature type="signal peptide" evidence="2">
    <location>
        <begin position="1"/>
        <end position="29"/>
    </location>
</feature>
<evidence type="ECO:0000256" key="1">
    <source>
        <dbReference type="SAM" id="MobiDB-lite"/>
    </source>
</evidence>
<feature type="compositionally biased region" description="Low complexity" evidence="1">
    <location>
        <begin position="98"/>
        <end position="118"/>
    </location>
</feature>
<evidence type="ECO:0000313" key="4">
    <source>
        <dbReference type="Proteomes" id="UP000658382"/>
    </source>
</evidence>
<organism evidence="3 4">
    <name type="scientific">Lentibacillus kapialis</name>
    <dbReference type="NCBI Taxonomy" id="340214"/>
    <lineage>
        <taxon>Bacteria</taxon>
        <taxon>Bacillati</taxon>
        <taxon>Bacillota</taxon>
        <taxon>Bacilli</taxon>
        <taxon>Bacillales</taxon>
        <taxon>Bacillaceae</taxon>
        <taxon>Lentibacillus</taxon>
    </lineage>
</organism>
<evidence type="ECO:0000256" key="2">
    <source>
        <dbReference type="SAM" id="SignalP"/>
    </source>
</evidence>
<protein>
    <submittedName>
        <fullName evidence="3">Uncharacterized protein</fullName>
    </submittedName>
</protein>
<evidence type="ECO:0000313" key="3">
    <source>
        <dbReference type="EMBL" id="GGK09351.1"/>
    </source>
</evidence>
<feature type="chain" id="PRO_5037655361" evidence="2">
    <location>
        <begin position="30"/>
        <end position="379"/>
    </location>
</feature>
<reference evidence="3" key="1">
    <citation type="journal article" date="2014" name="Int. J. Syst. Evol. Microbiol.">
        <title>Complete genome sequence of Corynebacterium casei LMG S-19264T (=DSM 44701T), isolated from a smear-ripened cheese.</title>
        <authorList>
            <consortium name="US DOE Joint Genome Institute (JGI-PGF)"/>
            <person name="Walter F."/>
            <person name="Albersmeier A."/>
            <person name="Kalinowski J."/>
            <person name="Ruckert C."/>
        </authorList>
    </citation>
    <scope>NUCLEOTIDE SEQUENCE</scope>
    <source>
        <strain evidence="3">JCM 12580</strain>
    </source>
</reference>
<sequence>MKILRNKKRFFAGIAAFLLIMLNLFPAVAAASAISPMKPGTPMEPGIPMTPGIPMDPGNPMQPGTPMTPGIPMEPGTPMTPGDSVESGDNGGSDDGNKNGNADGSSGDGANSEGSSEDPSTGESNNTGGGQSDQDNGSAENSGPDGSNEAKNGIRTKNENSPGTNNGKNVENAIDTVKETGIYYSFGTRAAPGGLSWGMGYRIRHDGSKLKINGPRDISGRWQRSFAGKKLNSIGAGRVNKKIGGALDSMYHDERGIKRHATVFNKNTKDLNVQKNIRISSSIKSGLQKNYGKNILKTSNNLKGGGLVGHALTFGGNIVSYGWGKNAAANGGPGYGSTDFAASMITDGAIAGGTTALSSVAATWQHPVPLDQWYQGLEL</sequence>
<keyword evidence="2" id="KW-0732">Signal</keyword>
<feature type="compositionally biased region" description="Polar residues" evidence="1">
    <location>
        <begin position="159"/>
        <end position="169"/>
    </location>
</feature>
<feature type="compositionally biased region" description="Polar residues" evidence="1">
    <location>
        <begin position="119"/>
        <end position="145"/>
    </location>
</feature>
<proteinExistence type="predicted"/>
<dbReference type="EMBL" id="BMNQ01000103">
    <property type="protein sequence ID" value="GGK09351.1"/>
    <property type="molecule type" value="Genomic_DNA"/>
</dbReference>
<dbReference type="AlphaFoldDB" id="A0A917Q307"/>
<dbReference type="Proteomes" id="UP000658382">
    <property type="component" value="Unassembled WGS sequence"/>
</dbReference>
<reference evidence="3" key="2">
    <citation type="submission" date="2020-09" db="EMBL/GenBank/DDBJ databases">
        <authorList>
            <person name="Sun Q."/>
            <person name="Ohkuma M."/>
        </authorList>
    </citation>
    <scope>NUCLEOTIDE SEQUENCE</scope>
    <source>
        <strain evidence="3">JCM 12580</strain>
    </source>
</reference>